<dbReference type="RefSeq" id="WP_380124372.1">
    <property type="nucleotide sequence ID" value="NZ_JBHSIU010000066.1"/>
</dbReference>
<keyword evidence="1" id="KW-0812">Transmembrane</keyword>
<dbReference type="SUPFAM" id="SSF52540">
    <property type="entry name" value="P-loop containing nucleoside triphosphate hydrolases"/>
    <property type="match status" value="1"/>
</dbReference>
<dbReference type="Proteomes" id="UP001595912">
    <property type="component" value="Unassembled WGS sequence"/>
</dbReference>
<protein>
    <submittedName>
        <fullName evidence="3">NB-ARC domain-containing protein</fullName>
    </submittedName>
</protein>
<dbReference type="PANTHER" id="PTHR47691">
    <property type="entry name" value="REGULATOR-RELATED"/>
    <property type="match status" value="1"/>
</dbReference>
<name>A0ABV9WB49_9ACTN</name>
<feature type="domain" description="NB-ARC" evidence="2">
    <location>
        <begin position="122"/>
        <end position="276"/>
    </location>
</feature>
<evidence type="ECO:0000256" key="1">
    <source>
        <dbReference type="SAM" id="Phobius"/>
    </source>
</evidence>
<dbReference type="PANTHER" id="PTHR47691:SF3">
    <property type="entry name" value="HTH-TYPE TRANSCRIPTIONAL REGULATOR RV0890C-RELATED"/>
    <property type="match status" value="1"/>
</dbReference>
<keyword evidence="4" id="KW-1185">Reference proteome</keyword>
<gene>
    <name evidence="3" type="ORF">ACFPIJ_42350</name>
</gene>
<dbReference type="Gene3D" id="3.40.50.300">
    <property type="entry name" value="P-loop containing nucleotide triphosphate hydrolases"/>
    <property type="match status" value="1"/>
</dbReference>
<evidence type="ECO:0000313" key="4">
    <source>
        <dbReference type="Proteomes" id="UP001595912"/>
    </source>
</evidence>
<sequence>MASGMRTLGRWWPLAVAIAGLSVLGIVAWRLATLDLDRGDKISSVVGAVVSIVSLGLSAVELFRRGQVPSAPVGAPITRAPGMTSLLLPARFTTFPLRGRDLLLAQSRAHRRVWPRGRRSSVWVLHGPGGSGKTALAVAIGEQTVRGGGQVWWVNATDAVRLSVALRQLALEIGAADHEVRDAWAGLRSAPDLVWGLLERYPRRWLLVFDGADDAGLLTAVDERVVDGRGWVRHVRSSRGRVVVTTRDGGETTWPQPWCEPWQVGSLAPDEGAQMLLDRSGPWAGDHEAAAALARHLGGLPLAMDLAGRYLGQARRLPVPGAVTDFAGYLRQLREATAILIGDDASILAQTWERSLELLEARGLTLSRSVLWTLAHFENASVPFWVLDPALLSGGDPDALRDTLQGLIDLGLLRLVGPIGSELAAVDVHPLIRAAGRNSQGGQVAALERAARLVAAADPGDPQDPTNWPRWQAITPHLLAITAAADPLSNEVIEAVVSATHRGLEHLAAVGMYASAASASAAMAARVSSRLGERHPTTISVRVGAARWAGLAGDAAAARAAFAALAEPVAAALGPNDPRTLRILFELASWTGEAGDPAGARDQLLDLLPARVRVLGPESPEVLTHIAECATWTEVAGDPATARDHLANLIPVVVRVLGPHDPECLRIQYELAVITGVAGDPVSARDRLAELLPAREHTLGAQHPRVLTHRAELARWTAEAGAPSDARRQLAALLSVSAATVGPQHPDTERIRAYLARL</sequence>
<dbReference type="Pfam" id="PF00931">
    <property type="entry name" value="NB-ARC"/>
    <property type="match status" value="1"/>
</dbReference>
<dbReference type="InterPro" id="IPR027417">
    <property type="entry name" value="P-loop_NTPase"/>
</dbReference>
<reference evidence="4" key="1">
    <citation type="journal article" date="2019" name="Int. J. Syst. Evol. Microbiol.">
        <title>The Global Catalogue of Microorganisms (GCM) 10K type strain sequencing project: providing services to taxonomists for standard genome sequencing and annotation.</title>
        <authorList>
            <consortium name="The Broad Institute Genomics Platform"/>
            <consortium name="The Broad Institute Genome Sequencing Center for Infectious Disease"/>
            <person name="Wu L."/>
            <person name="Ma J."/>
        </authorList>
    </citation>
    <scope>NUCLEOTIDE SEQUENCE [LARGE SCALE GENOMIC DNA]</scope>
    <source>
        <strain evidence="4">CGMCC 4.7152</strain>
    </source>
</reference>
<dbReference type="Gene3D" id="1.25.40.10">
    <property type="entry name" value="Tetratricopeptide repeat domain"/>
    <property type="match status" value="1"/>
</dbReference>
<dbReference type="InterPro" id="IPR002182">
    <property type="entry name" value="NB-ARC"/>
</dbReference>
<evidence type="ECO:0000313" key="3">
    <source>
        <dbReference type="EMBL" id="MFC5004456.1"/>
    </source>
</evidence>
<dbReference type="InterPro" id="IPR011990">
    <property type="entry name" value="TPR-like_helical_dom_sf"/>
</dbReference>
<dbReference type="EMBL" id="JBHSIU010000066">
    <property type="protein sequence ID" value="MFC5004456.1"/>
    <property type="molecule type" value="Genomic_DNA"/>
</dbReference>
<organism evidence="3 4">
    <name type="scientific">Dactylosporangium cerinum</name>
    <dbReference type="NCBI Taxonomy" id="1434730"/>
    <lineage>
        <taxon>Bacteria</taxon>
        <taxon>Bacillati</taxon>
        <taxon>Actinomycetota</taxon>
        <taxon>Actinomycetes</taxon>
        <taxon>Micromonosporales</taxon>
        <taxon>Micromonosporaceae</taxon>
        <taxon>Dactylosporangium</taxon>
    </lineage>
</organism>
<feature type="transmembrane region" description="Helical" evidence="1">
    <location>
        <begin position="12"/>
        <end position="32"/>
    </location>
</feature>
<accession>A0ABV9WB49</accession>
<keyword evidence="1" id="KW-0472">Membrane</keyword>
<keyword evidence="1" id="KW-1133">Transmembrane helix</keyword>
<comment type="caution">
    <text evidence="3">The sequence shown here is derived from an EMBL/GenBank/DDBJ whole genome shotgun (WGS) entry which is preliminary data.</text>
</comment>
<proteinExistence type="predicted"/>
<evidence type="ECO:0000259" key="2">
    <source>
        <dbReference type="Pfam" id="PF00931"/>
    </source>
</evidence>